<reference evidence="5 6" key="2">
    <citation type="submission" date="2019-01" db="EMBL/GenBank/DDBJ databases">
        <title>The decoding of complex shrimp genome reveals the adaptation for benthos swimmer, frequently molting mechanism and breeding impact on genome.</title>
        <authorList>
            <person name="Sun Y."/>
            <person name="Gao Y."/>
            <person name="Yu Y."/>
        </authorList>
    </citation>
    <scope>NUCLEOTIDE SEQUENCE [LARGE SCALE GENOMIC DNA]</scope>
    <source>
        <tissue evidence="5">Muscle</tissue>
    </source>
</reference>
<keyword evidence="2" id="KW-0547">Nucleotide-binding</keyword>
<dbReference type="GO" id="GO:0036064">
    <property type="term" value="C:ciliary basal body"/>
    <property type="evidence" value="ECO:0007669"/>
    <property type="project" value="TreeGrafter"/>
</dbReference>
<dbReference type="GO" id="GO:0005524">
    <property type="term" value="F:ATP binding"/>
    <property type="evidence" value="ECO:0007669"/>
    <property type="project" value="UniProtKB-KW"/>
</dbReference>
<organism evidence="5 6">
    <name type="scientific">Penaeus vannamei</name>
    <name type="common">Whiteleg shrimp</name>
    <name type="synonym">Litopenaeus vannamei</name>
    <dbReference type="NCBI Taxonomy" id="6689"/>
    <lineage>
        <taxon>Eukaryota</taxon>
        <taxon>Metazoa</taxon>
        <taxon>Ecdysozoa</taxon>
        <taxon>Arthropoda</taxon>
        <taxon>Crustacea</taxon>
        <taxon>Multicrustacea</taxon>
        <taxon>Malacostraca</taxon>
        <taxon>Eumalacostraca</taxon>
        <taxon>Eucarida</taxon>
        <taxon>Decapoda</taxon>
        <taxon>Dendrobranchiata</taxon>
        <taxon>Penaeoidea</taxon>
        <taxon>Penaeidae</taxon>
        <taxon>Penaeus</taxon>
    </lineage>
</organism>
<keyword evidence="3" id="KW-0067">ATP-binding</keyword>
<evidence type="ECO:0000256" key="1">
    <source>
        <dbReference type="ARBA" id="ARBA00022598"/>
    </source>
</evidence>
<reference evidence="5 6" key="1">
    <citation type="submission" date="2018-04" db="EMBL/GenBank/DDBJ databases">
        <authorList>
            <person name="Zhang X."/>
            <person name="Yuan J."/>
            <person name="Li F."/>
            <person name="Xiang J."/>
        </authorList>
    </citation>
    <scope>NUCLEOTIDE SEQUENCE [LARGE SCALE GENOMIC DNA]</scope>
    <source>
        <tissue evidence="5">Muscle</tissue>
    </source>
</reference>
<evidence type="ECO:0000256" key="3">
    <source>
        <dbReference type="ARBA" id="ARBA00022840"/>
    </source>
</evidence>
<dbReference type="PROSITE" id="PS51221">
    <property type="entry name" value="TTL"/>
    <property type="match status" value="1"/>
</dbReference>
<dbReference type="GO" id="GO:0000226">
    <property type="term" value="P:microtubule cytoskeleton organization"/>
    <property type="evidence" value="ECO:0007669"/>
    <property type="project" value="TreeGrafter"/>
</dbReference>
<comment type="caution">
    <text evidence="5">The sequence shown here is derived from an EMBL/GenBank/DDBJ whole genome shotgun (WGS) entry which is preliminary data.</text>
</comment>
<dbReference type="GO" id="GO:0070740">
    <property type="term" value="F:tubulin-glutamic acid ligase activity"/>
    <property type="evidence" value="ECO:0007669"/>
    <property type="project" value="TreeGrafter"/>
</dbReference>
<dbReference type="GO" id="GO:0015631">
    <property type="term" value="F:tubulin binding"/>
    <property type="evidence" value="ECO:0007669"/>
    <property type="project" value="TreeGrafter"/>
</dbReference>
<dbReference type="PANTHER" id="PTHR12241">
    <property type="entry name" value="TUBULIN POLYGLUTAMYLASE"/>
    <property type="match status" value="1"/>
</dbReference>
<sequence>MRHGEGGGQEEVATNGVLWGRGSSGEELRLDGPIYYRVNDDNTGPELFMEVCVERGWRAWEGPVEVDEWGGGGPTWHVWWRHGFPPGVYRRLKPHQVVNHIPRANGLCKKDSLARSLQKMKHDDKAEGATKAQGAGASTVGLGSGTGLSAGQNASDPAAQNIWICKPIGSSQGRGISIFQTPNPSIEHHAHSSQTIHNPKDPSTTKKKIKISQDLHELSYASSAVVQRYIGNPLLVGGYKCDVRLYVLVTSFLPLTVYVYTEGIVRFGTEKYSLAALDNLFSHLTNTSLNKLAPGYRTEKERVGSGCKWTVGELRRYLAGSGQKDWLLWQRVGILVSLTLISQVGHVPHHHNCFELYGFDILVDDSLTPSLLEVNRCPSLSYDCDVDRVVKKPMLHHMFDLLGPPKVTESISRSLKPPPVLILLTRDHSRECHSRKDELILTSDQLYSAMDQQQYNRLMESLDMVRSTRRKRNARSSVCEDCEDGAYRMTDSGSCSVENLSVGKKEFAKAPHNHSKSLTISGGPRSFTPRRRRSISSLPGAPHDPLVPEELSLDTFVPVTFNTTFQRVRRQFLNSQSNKSYSSMSKGSRPGQIMDMRSRRGDRGPHRCPARCGDWVRTFPYNAATLHASKDPMYTKTLVAELCKYKRACEKVVRENPNATDDCLNALVQKMLWRDTIIWLPNT</sequence>
<evidence type="ECO:0000313" key="5">
    <source>
        <dbReference type="EMBL" id="ROT66844.1"/>
    </source>
</evidence>
<dbReference type="Pfam" id="PF03133">
    <property type="entry name" value="TTL"/>
    <property type="match status" value="1"/>
</dbReference>
<gene>
    <name evidence="5" type="ORF">C7M84_015115</name>
</gene>
<dbReference type="OrthoDB" id="277439at2759"/>
<dbReference type="Proteomes" id="UP000283509">
    <property type="component" value="Unassembled WGS sequence"/>
</dbReference>
<keyword evidence="1" id="KW-0436">Ligase</keyword>
<accession>A0A3R7PHN9</accession>
<dbReference type="Gene3D" id="3.30.470.20">
    <property type="entry name" value="ATP-grasp fold, B domain"/>
    <property type="match status" value="1"/>
</dbReference>
<protein>
    <submittedName>
        <fullName evidence="5">Putative tubulin polyglutamylase TTLL2</fullName>
    </submittedName>
</protein>
<dbReference type="STRING" id="6689.A0A3R7PHN9"/>
<dbReference type="SUPFAM" id="SSF56059">
    <property type="entry name" value="Glutathione synthetase ATP-binding domain-like"/>
    <property type="match status" value="1"/>
</dbReference>
<evidence type="ECO:0000256" key="2">
    <source>
        <dbReference type="ARBA" id="ARBA00022741"/>
    </source>
</evidence>
<evidence type="ECO:0000256" key="4">
    <source>
        <dbReference type="SAM" id="MobiDB-lite"/>
    </source>
</evidence>
<dbReference type="InterPro" id="IPR004344">
    <property type="entry name" value="TTL/TTLL_fam"/>
</dbReference>
<dbReference type="PANTHER" id="PTHR12241:SF118">
    <property type="entry name" value="TUBULIN POLYGLUTAMYLASE TTLL2-RELATED"/>
    <property type="match status" value="1"/>
</dbReference>
<evidence type="ECO:0000313" key="6">
    <source>
        <dbReference type="Proteomes" id="UP000283509"/>
    </source>
</evidence>
<feature type="region of interest" description="Disordered" evidence="4">
    <location>
        <begin position="118"/>
        <end position="137"/>
    </location>
</feature>
<dbReference type="AlphaFoldDB" id="A0A3R7PHN9"/>
<dbReference type="EMBL" id="QCYY01002881">
    <property type="protein sequence ID" value="ROT66844.1"/>
    <property type="molecule type" value="Genomic_DNA"/>
</dbReference>
<keyword evidence="6" id="KW-1185">Reference proteome</keyword>
<proteinExistence type="predicted"/>
<feature type="region of interest" description="Disordered" evidence="4">
    <location>
        <begin position="508"/>
        <end position="543"/>
    </location>
</feature>
<name>A0A3R7PHN9_PENVA</name>